<organism evidence="7">
    <name type="scientific">Schistocephalus solidus</name>
    <name type="common">Tapeworm</name>
    <dbReference type="NCBI Taxonomy" id="70667"/>
    <lineage>
        <taxon>Eukaryota</taxon>
        <taxon>Metazoa</taxon>
        <taxon>Spiralia</taxon>
        <taxon>Lophotrochozoa</taxon>
        <taxon>Platyhelminthes</taxon>
        <taxon>Cestoda</taxon>
        <taxon>Eucestoda</taxon>
        <taxon>Diphyllobothriidea</taxon>
        <taxon>Diphyllobothriidae</taxon>
        <taxon>Schistocephalus</taxon>
    </lineage>
</organism>
<reference evidence="10" key="2">
    <citation type="submission" date="2016-06" db="UniProtKB">
        <authorList>
            <consortium name="WormBaseParasite"/>
        </authorList>
    </citation>
    <scope>IDENTIFICATION</scope>
</reference>
<reference evidence="7" key="1">
    <citation type="submission" date="2016-01" db="EMBL/GenBank/DDBJ databases">
        <title>Reference transcriptome for the parasite Schistocephalus solidus: insights into the molecular evolution of parasitism.</title>
        <authorList>
            <person name="Hebert F.O."/>
            <person name="Grambauer S."/>
            <person name="Barber I."/>
            <person name="Landry C.R."/>
            <person name="Aubin-Horth N."/>
        </authorList>
    </citation>
    <scope>NUCLEOTIDE SEQUENCE</scope>
</reference>
<dbReference type="EMBL" id="GEEE01001093">
    <property type="protein sequence ID" value="JAP62132.1"/>
    <property type="molecule type" value="Transcribed_RNA"/>
</dbReference>
<evidence type="ECO:0000256" key="4">
    <source>
        <dbReference type="ARBA" id="ARBA00022490"/>
    </source>
</evidence>
<evidence type="ECO:0000256" key="2">
    <source>
        <dbReference type="ARBA" id="ARBA00007719"/>
    </source>
</evidence>
<dbReference type="STRING" id="70667.A0A0V0JAJ7"/>
<dbReference type="SUPFAM" id="SSF51161">
    <property type="entry name" value="Trimeric LpxA-like enzymes"/>
    <property type="match status" value="1"/>
</dbReference>
<gene>
    <name evidence="8" type="ORF">SSLN_LOCUS12620</name>
    <name evidence="7" type="ORF">TR138137</name>
</gene>
<evidence type="ECO:0000256" key="6">
    <source>
        <dbReference type="ARBA" id="ARBA00034687"/>
    </source>
</evidence>
<dbReference type="EMBL" id="GEEE01010974">
    <property type="protein sequence ID" value="JAP52251.1"/>
    <property type="molecule type" value="Transcribed_RNA"/>
</dbReference>
<dbReference type="OrthoDB" id="2355at2759"/>
<reference evidence="8 9" key="3">
    <citation type="submission" date="2018-11" db="EMBL/GenBank/DDBJ databases">
        <authorList>
            <consortium name="Pathogen Informatics"/>
        </authorList>
    </citation>
    <scope>NUCLEOTIDE SEQUENCE [LARGE SCALE GENOMIC DNA]</scope>
    <source>
        <strain evidence="8 9">NST_G2</strain>
    </source>
</reference>
<keyword evidence="5" id="KW-0206">Cytoskeleton</keyword>
<dbReference type="GO" id="GO:0070840">
    <property type="term" value="F:dynein complex binding"/>
    <property type="evidence" value="ECO:0007669"/>
    <property type="project" value="TreeGrafter"/>
</dbReference>
<dbReference type="Proteomes" id="UP000275846">
    <property type="component" value="Unassembled WGS sequence"/>
</dbReference>
<dbReference type="WBParaSite" id="SSLN_0001310001-mRNA-1">
    <property type="protein sequence ID" value="SSLN_0001310001-mRNA-1"/>
    <property type="gene ID" value="SSLN_0001310001"/>
</dbReference>
<dbReference type="InterPro" id="IPR011004">
    <property type="entry name" value="Trimer_LpxA-like_sf"/>
</dbReference>
<evidence type="ECO:0000313" key="10">
    <source>
        <dbReference type="WBParaSite" id="SSLN_0001310001-mRNA-1"/>
    </source>
</evidence>
<evidence type="ECO:0000313" key="7">
    <source>
        <dbReference type="EMBL" id="JAP62132.1"/>
    </source>
</evidence>
<comment type="similarity">
    <text evidence="2">Belongs to the dynactin subunits 5/6 family. Dynactin subunit 6 subfamily.</text>
</comment>
<dbReference type="EMBL" id="UYSU01037403">
    <property type="protein sequence ID" value="VDL99005.1"/>
    <property type="molecule type" value="Genomic_DNA"/>
</dbReference>
<evidence type="ECO:0000256" key="3">
    <source>
        <dbReference type="ARBA" id="ARBA00016573"/>
    </source>
</evidence>
<protein>
    <recommendedName>
        <fullName evidence="3">Dynactin subunit 6</fullName>
    </recommendedName>
</protein>
<dbReference type="PANTHER" id="PTHR13072">
    <property type="entry name" value="DYNACTIN 6"/>
    <property type="match status" value="1"/>
</dbReference>
<dbReference type="GO" id="GO:0005869">
    <property type="term" value="C:dynactin complex"/>
    <property type="evidence" value="ECO:0007669"/>
    <property type="project" value="InterPro"/>
</dbReference>
<dbReference type="Gene3D" id="2.160.10.10">
    <property type="entry name" value="Hexapeptide repeat proteins"/>
    <property type="match status" value="1"/>
</dbReference>
<dbReference type="CDD" id="cd04646">
    <property type="entry name" value="LbH_Dynactin_6"/>
    <property type="match status" value="1"/>
</dbReference>
<evidence type="ECO:0000256" key="5">
    <source>
        <dbReference type="ARBA" id="ARBA00023212"/>
    </source>
</evidence>
<comment type="subcellular location">
    <subcellularLocation>
        <location evidence="1">Cytoplasm</location>
        <location evidence="1">Cytoskeleton</location>
    </subcellularLocation>
</comment>
<dbReference type="InterPro" id="IPR027777">
    <property type="entry name" value="DCTN6"/>
</dbReference>
<dbReference type="GO" id="GO:0007052">
    <property type="term" value="P:mitotic spindle organization"/>
    <property type="evidence" value="ECO:0007669"/>
    <property type="project" value="TreeGrafter"/>
</dbReference>
<dbReference type="PANTHER" id="PTHR13072:SF0">
    <property type="entry name" value="DYNACTIN SUBUNIT 6"/>
    <property type="match status" value="1"/>
</dbReference>
<dbReference type="AlphaFoldDB" id="A0A0V0JAJ7"/>
<evidence type="ECO:0000313" key="9">
    <source>
        <dbReference type="Proteomes" id="UP000275846"/>
    </source>
</evidence>
<proteinExistence type="inferred from homology"/>
<keyword evidence="4" id="KW-0963">Cytoplasm</keyword>
<evidence type="ECO:0000313" key="8">
    <source>
        <dbReference type="EMBL" id="VDL99005.1"/>
    </source>
</evidence>
<name>A0A0V0JAJ7_SCHSO</name>
<keyword evidence="9" id="KW-1185">Reference proteome</keyword>
<evidence type="ECO:0000256" key="1">
    <source>
        <dbReference type="ARBA" id="ARBA00004245"/>
    </source>
</evidence>
<accession>A0A0V0JAJ7</accession>
<comment type="function">
    <text evidence="6">Part of the dynactin complex that activates the molecular motor dynein for ultra-processive transport along microtubules.</text>
</comment>
<sequence>MSRKDVKITPGAVVCSESELQGDISIGTRTVIHPKARIIAECGPIKIGESNLIEERVEIINNVPNSVMIVGDFNVFEVGARCQSREVGDSNVFESKCFVGPQVRISNGCIIGAMCNVTAPGSIPENTIIYGEKCERRVAGERPPTQALQLDFLGKILPNYHHLMFASKPSAGTPTKR</sequence>